<reference evidence="4 5" key="1">
    <citation type="submission" date="2019-08" db="EMBL/GenBank/DDBJ databases">
        <authorList>
            <person name="Chen S.-C."/>
            <person name="Lai M.-C."/>
            <person name="You Y.-T."/>
        </authorList>
    </citation>
    <scope>NUCLEOTIDE SEQUENCE [LARGE SCALE GENOMIC DNA]</scope>
    <source>
        <strain evidence="4 5">P2F9704a</strain>
    </source>
</reference>
<protein>
    <submittedName>
        <fullName evidence="4">Response regulator</fullName>
    </submittedName>
</protein>
<evidence type="ECO:0000256" key="1">
    <source>
        <dbReference type="PROSITE-ProRule" id="PRU00169"/>
    </source>
</evidence>
<gene>
    <name evidence="4" type="ORF">FTO68_00900</name>
</gene>
<name>A0ABD4TEV7_9EURY</name>
<dbReference type="Pfam" id="PF00072">
    <property type="entry name" value="Response_reg"/>
    <property type="match status" value="1"/>
</dbReference>
<feature type="domain" description="PAS" evidence="3">
    <location>
        <begin position="253"/>
        <end position="323"/>
    </location>
</feature>
<dbReference type="PROSITE" id="PS50112">
    <property type="entry name" value="PAS"/>
    <property type="match status" value="2"/>
</dbReference>
<dbReference type="SMART" id="SM00091">
    <property type="entry name" value="PAS"/>
    <property type="match status" value="2"/>
</dbReference>
<dbReference type="SMART" id="SM00448">
    <property type="entry name" value="REC"/>
    <property type="match status" value="1"/>
</dbReference>
<dbReference type="NCBIfam" id="TIGR00229">
    <property type="entry name" value="sensory_box"/>
    <property type="match status" value="2"/>
</dbReference>
<accession>A0ABD4TEV7</accession>
<feature type="modified residue" description="4-aspartylphosphate" evidence="1">
    <location>
        <position position="55"/>
    </location>
</feature>
<dbReference type="RefSeq" id="WP_255331460.1">
    <property type="nucleotide sequence ID" value="NZ_VOTZ01000001.1"/>
</dbReference>
<dbReference type="PANTHER" id="PTHR43228:SF6">
    <property type="entry name" value="RESPONSE REGULATOR RECEIVER"/>
    <property type="match status" value="1"/>
</dbReference>
<sequence length="372" mass="41726">MNETTIMIVEDEAVTAMALKRSLTNMGYSVCGVFPTGEQAVQKAAELKPDLILMDIKLAGKMTGINAAAEIRATSTVPVIYLTAFSDDRVVNAAKITGPFGYILKPVREQELKTTIETALYRHAMDMNLREHQETIRVLLNATPDMHFLMDTDKKILMVNQALARRAGKTVKELVGSDAYDLVSSGCLSPKMAGHTIQQGQTRREVFVEQFSDRWYDIGINPIASPQGGITKYAVHIHDITRIKVMEERLRQNEEFFKSIIDDVADVIVILNDDGTLRQKSPSLNRYLGYSEDNNPGKRLWNYIHDDSLDAVEKLLTDIGKNPLGVQPFSLTFKSAEGRPVYIRGILSDHSDDPDYLFEGLVMTGWVRKEQK</sequence>
<dbReference type="AlphaFoldDB" id="A0ABD4TEV7"/>
<evidence type="ECO:0000259" key="2">
    <source>
        <dbReference type="PROSITE" id="PS50110"/>
    </source>
</evidence>
<dbReference type="InterPro" id="IPR013656">
    <property type="entry name" value="PAS_4"/>
</dbReference>
<organism evidence="4 5">
    <name type="scientific">Methanocalculus taiwanensis</name>
    <dbReference type="NCBI Taxonomy" id="106207"/>
    <lineage>
        <taxon>Archaea</taxon>
        <taxon>Methanobacteriati</taxon>
        <taxon>Methanobacteriota</taxon>
        <taxon>Stenosarchaea group</taxon>
        <taxon>Methanomicrobia</taxon>
        <taxon>Methanomicrobiales</taxon>
        <taxon>Methanocalculaceae</taxon>
        <taxon>Methanocalculus</taxon>
    </lineage>
</organism>
<dbReference type="Gene3D" id="3.30.450.20">
    <property type="entry name" value="PAS domain"/>
    <property type="match status" value="2"/>
</dbReference>
<dbReference type="CDD" id="cd17534">
    <property type="entry name" value="REC_DC-like"/>
    <property type="match status" value="1"/>
</dbReference>
<evidence type="ECO:0000313" key="5">
    <source>
        <dbReference type="Proteomes" id="UP001524383"/>
    </source>
</evidence>
<keyword evidence="1" id="KW-0597">Phosphoprotein</keyword>
<evidence type="ECO:0000259" key="3">
    <source>
        <dbReference type="PROSITE" id="PS50112"/>
    </source>
</evidence>
<comment type="caution">
    <text evidence="4">The sequence shown here is derived from an EMBL/GenBank/DDBJ whole genome shotgun (WGS) entry which is preliminary data.</text>
</comment>
<dbReference type="SUPFAM" id="SSF55785">
    <property type="entry name" value="PYP-like sensor domain (PAS domain)"/>
    <property type="match status" value="2"/>
</dbReference>
<dbReference type="Pfam" id="PF08448">
    <property type="entry name" value="PAS_4"/>
    <property type="match status" value="1"/>
</dbReference>
<feature type="domain" description="PAS" evidence="3">
    <location>
        <begin position="132"/>
        <end position="183"/>
    </location>
</feature>
<dbReference type="PANTHER" id="PTHR43228">
    <property type="entry name" value="TWO-COMPONENT RESPONSE REGULATOR"/>
    <property type="match status" value="1"/>
</dbReference>
<dbReference type="InterPro" id="IPR000014">
    <property type="entry name" value="PAS"/>
</dbReference>
<dbReference type="InterPro" id="IPR052048">
    <property type="entry name" value="ST_Response_Regulator"/>
</dbReference>
<dbReference type="InterPro" id="IPR035965">
    <property type="entry name" value="PAS-like_dom_sf"/>
</dbReference>
<dbReference type="SUPFAM" id="SSF52172">
    <property type="entry name" value="CheY-like"/>
    <property type="match status" value="1"/>
</dbReference>
<dbReference type="Proteomes" id="UP001524383">
    <property type="component" value="Unassembled WGS sequence"/>
</dbReference>
<dbReference type="InterPro" id="IPR001789">
    <property type="entry name" value="Sig_transdc_resp-reg_receiver"/>
</dbReference>
<feature type="domain" description="Response regulatory" evidence="2">
    <location>
        <begin position="5"/>
        <end position="120"/>
    </location>
</feature>
<dbReference type="EMBL" id="VOTZ01000001">
    <property type="protein sequence ID" value="MCQ1537552.1"/>
    <property type="molecule type" value="Genomic_DNA"/>
</dbReference>
<dbReference type="Pfam" id="PF13426">
    <property type="entry name" value="PAS_9"/>
    <property type="match status" value="1"/>
</dbReference>
<keyword evidence="5" id="KW-1185">Reference proteome</keyword>
<dbReference type="InterPro" id="IPR011006">
    <property type="entry name" value="CheY-like_superfamily"/>
</dbReference>
<evidence type="ECO:0000313" key="4">
    <source>
        <dbReference type="EMBL" id="MCQ1537552.1"/>
    </source>
</evidence>
<dbReference type="Gene3D" id="3.40.50.2300">
    <property type="match status" value="1"/>
</dbReference>
<dbReference type="PROSITE" id="PS50110">
    <property type="entry name" value="RESPONSE_REGULATORY"/>
    <property type="match status" value="1"/>
</dbReference>
<dbReference type="CDD" id="cd00130">
    <property type="entry name" value="PAS"/>
    <property type="match status" value="2"/>
</dbReference>
<proteinExistence type="predicted"/>